<dbReference type="EMBL" id="BART01012097">
    <property type="protein sequence ID" value="GAG76915.1"/>
    <property type="molecule type" value="Genomic_DNA"/>
</dbReference>
<feature type="non-terminal residue" evidence="1">
    <location>
        <position position="66"/>
    </location>
</feature>
<accession>X1A462</accession>
<name>X1A462_9ZZZZ</name>
<gene>
    <name evidence="1" type="ORF">S01H4_25427</name>
</gene>
<evidence type="ECO:0000313" key="1">
    <source>
        <dbReference type="EMBL" id="GAG76915.1"/>
    </source>
</evidence>
<proteinExistence type="predicted"/>
<organism evidence="1">
    <name type="scientific">marine sediment metagenome</name>
    <dbReference type="NCBI Taxonomy" id="412755"/>
    <lineage>
        <taxon>unclassified sequences</taxon>
        <taxon>metagenomes</taxon>
        <taxon>ecological metagenomes</taxon>
    </lineage>
</organism>
<sequence length="66" mass="7327">MIEYALKDKDDNLYELNDADIVQPAKGSLSLGDDVFTFENKIVENSSLHGAVKLGKTRIASREMLV</sequence>
<comment type="caution">
    <text evidence="1">The sequence shown here is derived from an EMBL/GenBank/DDBJ whole genome shotgun (WGS) entry which is preliminary data.</text>
</comment>
<dbReference type="AlphaFoldDB" id="X1A462"/>
<reference evidence="1" key="1">
    <citation type="journal article" date="2014" name="Front. Microbiol.">
        <title>High frequency of phylogenetically diverse reductive dehalogenase-homologous genes in deep subseafloor sedimentary metagenomes.</title>
        <authorList>
            <person name="Kawai M."/>
            <person name="Futagami T."/>
            <person name="Toyoda A."/>
            <person name="Takaki Y."/>
            <person name="Nishi S."/>
            <person name="Hori S."/>
            <person name="Arai W."/>
            <person name="Tsubouchi T."/>
            <person name="Morono Y."/>
            <person name="Uchiyama I."/>
            <person name="Ito T."/>
            <person name="Fujiyama A."/>
            <person name="Inagaki F."/>
            <person name="Takami H."/>
        </authorList>
    </citation>
    <scope>NUCLEOTIDE SEQUENCE</scope>
    <source>
        <strain evidence="1">Expedition CK06-06</strain>
    </source>
</reference>
<protein>
    <submittedName>
        <fullName evidence="1">Uncharacterized protein</fullName>
    </submittedName>
</protein>